<protein>
    <submittedName>
        <fullName evidence="4">Glucosamine--fructose-6-phosphate aminotransferase (Isomerizing)</fullName>
    </submittedName>
</protein>
<dbReference type="GO" id="GO:1901135">
    <property type="term" value="P:carbohydrate derivative metabolic process"/>
    <property type="evidence" value="ECO:0007669"/>
    <property type="project" value="InterPro"/>
</dbReference>
<dbReference type="PANTHER" id="PTHR10937:SF4">
    <property type="entry name" value="GLUCOSAMINE-6-PHOSPHATE DEAMINASE"/>
    <property type="match status" value="1"/>
</dbReference>
<dbReference type="Proteomes" id="UP000199205">
    <property type="component" value="Unassembled WGS sequence"/>
</dbReference>
<proteinExistence type="predicted"/>
<dbReference type="PROSITE" id="PS51464">
    <property type="entry name" value="SIS"/>
    <property type="match status" value="2"/>
</dbReference>
<dbReference type="OrthoDB" id="9779207at2"/>
<feature type="domain" description="SIS" evidence="3">
    <location>
        <begin position="21"/>
        <end position="186"/>
    </location>
</feature>
<dbReference type="InterPro" id="IPR046348">
    <property type="entry name" value="SIS_dom_sf"/>
</dbReference>
<feature type="domain" description="SIS" evidence="3">
    <location>
        <begin position="187"/>
        <end position="302"/>
    </location>
</feature>
<dbReference type="RefSeq" id="WP_092576084.1">
    <property type="nucleotide sequence ID" value="NZ_FMAF01000021.1"/>
</dbReference>
<dbReference type="EMBL" id="FMAF01000021">
    <property type="protein sequence ID" value="SCB45473.1"/>
    <property type="molecule type" value="Genomic_DNA"/>
</dbReference>
<dbReference type="InterPro" id="IPR001347">
    <property type="entry name" value="SIS_dom"/>
</dbReference>
<dbReference type="InterPro" id="IPR035466">
    <property type="entry name" value="GlmS/AgaS_SIS"/>
</dbReference>
<name>A0A1C3WZR1_9HYPH</name>
<keyword evidence="1 4" id="KW-0032">Aminotransferase</keyword>
<reference evidence="4 5" key="1">
    <citation type="submission" date="2016-08" db="EMBL/GenBank/DDBJ databases">
        <authorList>
            <person name="Seilhamer J.J."/>
        </authorList>
    </citation>
    <scope>NUCLEOTIDE SEQUENCE [LARGE SCALE GENOMIC DNA]</scope>
    <source>
        <strain evidence="4 5">P1-7</strain>
    </source>
</reference>
<accession>A0A1C3WZR1</accession>
<evidence type="ECO:0000313" key="5">
    <source>
        <dbReference type="Proteomes" id="UP000199205"/>
    </source>
</evidence>
<dbReference type="AlphaFoldDB" id="A0A1C3WZR1"/>
<dbReference type="Gene3D" id="3.40.50.10490">
    <property type="entry name" value="Glucose-6-phosphate isomerase like protein, domain 1"/>
    <property type="match status" value="2"/>
</dbReference>
<keyword evidence="2" id="KW-0677">Repeat</keyword>
<evidence type="ECO:0000256" key="1">
    <source>
        <dbReference type="ARBA" id="ARBA00022576"/>
    </source>
</evidence>
<gene>
    <name evidence="4" type="ORF">GA0061101_12141</name>
</gene>
<dbReference type="SUPFAM" id="SSF53697">
    <property type="entry name" value="SIS domain"/>
    <property type="match status" value="1"/>
</dbReference>
<dbReference type="InterPro" id="IPR035490">
    <property type="entry name" value="GlmS/FrlB_SIS"/>
</dbReference>
<dbReference type="PANTHER" id="PTHR10937">
    <property type="entry name" value="GLUCOSAMINE--FRUCTOSE-6-PHOSPHATE AMINOTRANSFERASE, ISOMERIZING"/>
    <property type="match status" value="1"/>
</dbReference>
<sequence>MNTTEKVIREQFPFWEKARGANSATARQDVLVYVGCGTSYYLAMSLAAYANRAGRRAIAVPGAEWLNRPSYFWSDWKNTHVVAISRSGETTETVAAAKNSRENGAFVTALTVEADSTLAKNSDSVVTSPTHAEEGIVMTASASLMLLLGLQMVGSEIPASIVASAQTLAEKLDEVLDYEVLDRGHFVFLGGGPLFGIASEGALKLLEMSQVMTQPFHPLEYRHGPISLVDAKTAAVMLYSTDQKDAEMKLVEELREKGAFVIGIGGPGDIELAVDFDLSLAGLALLPALQILGERVAQSRGIDTVQPRHLTKVVKLA</sequence>
<dbReference type="CDD" id="cd05009">
    <property type="entry name" value="SIS_GlmS_GlmD_2"/>
    <property type="match status" value="1"/>
</dbReference>
<dbReference type="Pfam" id="PF01380">
    <property type="entry name" value="SIS"/>
    <property type="match status" value="2"/>
</dbReference>
<dbReference type="GO" id="GO:0008483">
    <property type="term" value="F:transaminase activity"/>
    <property type="evidence" value="ECO:0007669"/>
    <property type="project" value="UniProtKB-KW"/>
</dbReference>
<evidence type="ECO:0000313" key="4">
    <source>
        <dbReference type="EMBL" id="SCB45473.1"/>
    </source>
</evidence>
<evidence type="ECO:0000259" key="3">
    <source>
        <dbReference type="PROSITE" id="PS51464"/>
    </source>
</evidence>
<evidence type="ECO:0000256" key="2">
    <source>
        <dbReference type="ARBA" id="ARBA00022737"/>
    </source>
</evidence>
<dbReference type="CDD" id="cd05008">
    <property type="entry name" value="SIS_GlmS_GlmD_1"/>
    <property type="match status" value="1"/>
</dbReference>
<organism evidence="4 5">
    <name type="scientific">Rhizobium lusitanum</name>
    <dbReference type="NCBI Taxonomy" id="293958"/>
    <lineage>
        <taxon>Bacteria</taxon>
        <taxon>Pseudomonadati</taxon>
        <taxon>Pseudomonadota</taxon>
        <taxon>Alphaproteobacteria</taxon>
        <taxon>Hyphomicrobiales</taxon>
        <taxon>Rhizobiaceae</taxon>
        <taxon>Rhizobium/Agrobacterium group</taxon>
        <taxon>Rhizobium</taxon>
    </lineage>
</organism>
<keyword evidence="4" id="KW-0808">Transferase</keyword>
<dbReference type="GO" id="GO:0097367">
    <property type="term" value="F:carbohydrate derivative binding"/>
    <property type="evidence" value="ECO:0007669"/>
    <property type="project" value="InterPro"/>
</dbReference>